<reference evidence="1 2" key="1">
    <citation type="submission" date="2012-10" db="EMBL/GenBank/DDBJ databases">
        <title>Genome sequence of Vibrio Cholerae HENC-02.</title>
        <authorList>
            <person name="Eppinger M."/>
            <person name="Hasan N.A."/>
            <person name="Sengamalay N."/>
            <person name="Hine E."/>
            <person name="Su Q."/>
            <person name="Daugherty S.C."/>
            <person name="Young S."/>
            <person name="Sadzewicz L."/>
            <person name="Tallon L."/>
            <person name="Cebula T.A."/>
            <person name="Ravel J."/>
            <person name="Colwell R.R."/>
        </authorList>
    </citation>
    <scope>NUCLEOTIDE SEQUENCE [LARGE SCALE GENOMIC DNA]</scope>
    <source>
        <strain evidence="1 2">HENC-02</strain>
    </source>
</reference>
<proteinExistence type="predicted"/>
<organism evidence="1 2">
    <name type="scientific">Vibrio harveyi</name>
    <name type="common">Beneckea harveyi</name>
    <dbReference type="NCBI Taxonomy" id="669"/>
    <lineage>
        <taxon>Bacteria</taxon>
        <taxon>Pseudomonadati</taxon>
        <taxon>Pseudomonadota</taxon>
        <taxon>Gammaproteobacteria</taxon>
        <taxon>Vibrionales</taxon>
        <taxon>Vibrionaceae</taxon>
        <taxon>Vibrio</taxon>
    </lineage>
</organism>
<dbReference type="AlphaFoldDB" id="A0A454CWF9"/>
<protein>
    <submittedName>
        <fullName evidence="1">Uncharacterized protein</fullName>
    </submittedName>
</protein>
<dbReference type="EMBL" id="AJSR01001517">
    <property type="protein sequence ID" value="EKM30720.1"/>
    <property type="molecule type" value="Genomic_DNA"/>
</dbReference>
<evidence type="ECO:0000313" key="2">
    <source>
        <dbReference type="Proteomes" id="UP000008367"/>
    </source>
</evidence>
<sequence>MSSLQFYLIQDKVDLSHSLRNH</sequence>
<dbReference type="Proteomes" id="UP000008367">
    <property type="component" value="Unassembled WGS sequence"/>
</dbReference>
<gene>
    <name evidence="1" type="ORF">VCHENC02_3569</name>
</gene>
<comment type="caution">
    <text evidence="1">The sequence shown here is derived from an EMBL/GenBank/DDBJ whole genome shotgun (WGS) entry which is preliminary data.</text>
</comment>
<evidence type="ECO:0000313" key="1">
    <source>
        <dbReference type="EMBL" id="EKM30720.1"/>
    </source>
</evidence>
<name>A0A454CWF9_VIBHA</name>
<feature type="non-terminal residue" evidence="1">
    <location>
        <position position="22"/>
    </location>
</feature>
<accession>A0A454CWF9</accession>